<comment type="caution">
    <text evidence="1">The sequence shown here is derived from an EMBL/GenBank/DDBJ whole genome shotgun (WGS) entry which is preliminary data.</text>
</comment>
<evidence type="ECO:0000313" key="2">
    <source>
        <dbReference type="Proteomes" id="UP000004535"/>
    </source>
</evidence>
<sequence length="39" mass="4564">MLKLPDWKLLSRGARDLDHGSQPRARERLMINQIAFKTT</sequence>
<protein>
    <submittedName>
        <fullName evidence="1">Uncharacterized protein</fullName>
    </submittedName>
</protein>
<name>B9BNC2_9BURK</name>
<reference evidence="1 2" key="1">
    <citation type="journal article" date="2012" name="J. Bacteriol.">
        <title>Draft Genome Sequence Determination for Cystic Fibrosis and Chronic Granulomatous Disease Burkholderia multivorans Isolates.</title>
        <authorList>
            <person name="Varga J.J."/>
            <person name="Losada L."/>
            <person name="Zelazny A.M."/>
            <person name="Brinkac L."/>
            <person name="Harkins D."/>
            <person name="Radune D."/>
            <person name="Hostetler J."/>
            <person name="Sampaio E.P."/>
            <person name="Ronning C.M."/>
            <person name="Nierman W.C."/>
            <person name="Greenberg D.E."/>
            <person name="Holland S.M."/>
            <person name="Goldberg J.B."/>
        </authorList>
    </citation>
    <scope>NUCLEOTIDE SEQUENCE [LARGE SCALE GENOMIC DNA]</scope>
    <source>
        <strain evidence="1 2">CGD2</strain>
    </source>
</reference>
<accession>B9BNC2</accession>
<gene>
    <name evidence="1" type="ORF">BURMUCGD2_2350</name>
</gene>
<dbReference type="AlphaFoldDB" id="B9BNC2"/>
<evidence type="ECO:0000313" key="1">
    <source>
        <dbReference type="EMBL" id="EEE08132.1"/>
    </source>
</evidence>
<organism evidence="1 2">
    <name type="scientific">Burkholderia multivorans CGD2</name>
    <dbReference type="NCBI Taxonomy" id="513052"/>
    <lineage>
        <taxon>Bacteria</taxon>
        <taxon>Pseudomonadati</taxon>
        <taxon>Pseudomonadota</taxon>
        <taxon>Betaproteobacteria</taxon>
        <taxon>Burkholderiales</taxon>
        <taxon>Burkholderiaceae</taxon>
        <taxon>Burkholderia</taxon>
        <taxon>Burkholderia cepacia complex</taxon>
    </lineage>
</organism>
<proteinExistence type="predicted"/>
<dbReference type="Proteomes" id="UP000004535">
    <property type="component" value="Unassembled WGS sequence"/>
</dbReference>
<dbReference type="EMBL" id="ACFC01000003">
    <property type="protein sequence ID" value="EEE08132.1"/>
    <property type="molecule type" value="Genomic_DNA"/>
</dbReference>